<feature type="domain" description="Glycosyl hydrolase 94 catalytic" evidence="4">
    <location>
        <begin position="485"/>
        <end position="549"/>
    </location>
</feature>
<dbReference type="AlphaFoldDB" id="A0A1G8QFD4"/>
<evidence type="ECO:0000256" key="1">
    <source>
        <dbReference type="ARBA" id="ARBA00022676"/>
    </source>
</evidence>
<dbReference type="SUPFAM" id="SSF48208">
    <property type="entry name" value="Six-hairpin glycosidases"/>
    <property type="match status" value="1"/>
</dbReference>
<dbReference type="Gene3D" id="1.50.10.10">
    <property type="match status" value="1"/>
</dbReference>
<name>A0A1G8QFD4_9CLOT</name>
<dbReference type="EMBL" id="FNDZ01000006">
    <property type="protein sequence ID" value="SDJ02800.1"/>
    <property type="molecule type" value="Genomic_DNA"/>
</dbReference>
<dbReference type="InterPro" id="IPR010383">
    <property type="entry name" value="Glyco_hydrolase_94_b-supersand"/>
</dbReference>
<dbReference type="Proteomes" id="UP000183255">
    <property type="component" value="Unassembled WGS sequence"/>
</dbReference>
<dbReference type="InterPro" id="IPR011013">
    <property type="entry name" value="Gal_mutarotase_sf_dom"/>
</dbReference>
<dbReference type="GO" id="GO:0005975">
    <property type="term" value="P:carbohydrate metabolic process"/>
    <property type="evidence" value="ECO:0007669"/>
    <property type="project" value="InterPro"/>
</dbReference>
<keyword evidence="5" id="KW-0378">Hydrolase</keyword>
<evidence type="ECO:0000259" key="3">
    <source>
        <dbReference type="Pfam" id="PF06165"/>
    </source>
</evidence>
<dbReference type="InterPro" id="IPR052047">
    <property type="entry name" value="GH94_Enzymes"/>
</dbReference>
<dbReference type="InterPro" id="IPR033432">
    <property type="entry name" value="GH94_catalytic"/>
</dbReference>
<evidence type="ECO:0000256" key="2">
    <source>
        <dbReference type="ARBA" id="ARBA00022679"/>
    </source>
</evidence>
<organism evidence="5 6">
    <name type="scientific">Proteiniclasticum ruminis</name>
    <dbReference type="NCBI Taxonomy" id="398199"/>
    <lineage>
        <taxon>Bacteria</taxon>
        <taxon>Bacillati</taxon>
        <taxon>Bacillota</taxon>
        <taxon>Clostridia</taxon>
        <taxon>Eubacteriales</taxon>
        <taxon>Clostridiaceae</taxon>
        <taxon>Proteiniclasticum</taxon>
    </lineage>
</organism>
<dbReference type="InterPro" id="IPR037018">
    <property type="entry name" value="GH65_N"/>
</dbReference>
<keyword evidence="2" id="KW-0808">Transferase</keyword>
<dbReference type="PANTHER" id="PTHR37469">
    <property type="entry name" value="CELLOBIONIC ACID PHOSPHORYLASE-RELATED"/>
    <property type="match status" value="1"/>
</dbReference>
<dbReference type="GO" id="GO:0030246">
    <property type="term" value="F:carbohydrate binding"/>
    <property type="evidence" value="ECO:0007669"/>
    <property type="project" value="InterPro"/>
</dbReference>
<gene>
    <name evidence="5" type="ORF">SAMN05421804_106113</name>
</gene>
<dbReference type="Pfam" id="PF06165">
    <property type="entry name" value="GH94_b-supersand"/>
    <property type="match status" value="1"/>
</dbReference>
<dbReference type="Gene3D" id="2.70.98.40">
    <property type="entry name" value="Glycoside hydrolase, family 65, N-terminal domain"/>
    <property type="match status" value="1"/>
</dbReference>
<dbReference type="InterPro" id="IPR012341">
    <property type="entry name" value="6hp_glycosidase-like_sf"/>
</dbReference>
<dbReference type="Pfam" id="PF17167">
    <property type="entry name" value="Glyco_hydro_94"/>
    <property type="match status" value="3"/>
</dbReference>
<dbReference type="GO" id="GO:0016787">
    <property type="term" value="F:hydrolase activity"/>
    <property type="evidence" value="ECO:0007669"/>
    <property type="project" value="UniProtKB-KW"/>
</dbReference>
<dbReference type="GO" id="GO:0016757">
    <property type="term" value="F:glycosyltransferase activity"/>
    <property type="evidence" value="ECO:0007669"/>
    <property type="project" value="UniProtKB-KW"/>
</dbReference>
<evidence type="ECO:0000313" key="6">
    <source>
        <dbReference type="Proteomes" id="UP000183255"/>
    </source>
</evidence>
<feature type="domain" description="Glycosyl hydrolase 94 catalytic" evidence="4">
    <location>
        <begin position="316"/>
        <end position="454"/>
    </location>
</feature>
<keyword evidence="1" id="KW-0328">Glycosyltransferase</keyword>
<dbReference type="PANTHER" id="PTHR37469:SF2">
    <property type="entry name" value="CELLOBIONIC ACID PHOSPHORYLASE"/>
    <property type="match status" value="1"/>
</dbReference>
<accession>A0A1G8QFD4</accession>
<feature type="domain" description="Glycosyl hydrolase 94 catalytic" evidence="4">
    <location>
        <begin position="610"/>
        <end position="799"/>
    </location>
</feature>
<protein>
    <submittedName>
        <fullName evidence="5">Glycosyl hydrolase 36 superfamily</fullName>
    </submittedName>
</protein>
<reference evidence="5 6" key="1">
    <citation type="submission" date="2016-10" db="EMBL/GenBank/DDBJ databases">
        <authorList>
            <person name="de Groot N.N."/>
        </authorList>
    </citation>
    <scope>NUCLEOTIDE SEQUENCE [LARGE SCALE GENOMIC DNA]</scope>
    <source>
        <strain evidence="5 6">CGMCC 1.5058</strain>
    </source>
</reference>
<evidence type="ECO:0000313" key="5">
    <source>
        <dbReference type="EMBL" id="SDJ02800.1"/>
    </source>
</evidence>
<dbReference type="InterPro" id="IPR008928">
    <property type="entry name" value="6-hairpin_glycosidase_sf"/>
</dbReference>
<sequence>MIRYLNDHDESFRLEHPEWTSGLYFPLANEHGVMSSISPNLSGDLKISQNAFLLPPVSIENLHNDKSSRNIWVKVNGEILWSATGKSSSQEAQLFTDKKETTVLEAGFMHQKTERTSSFGLKAEITSYVPSEDVLVEVTGVTLTNTSSEAMDVEVFSATPIYGRSADNIRDHRHVTALLHRVHTEKFGVSVCPTMSFDERGHQKNTVSYGAYGAMDGEAPLGFVTTIKDFIGEGGSLENPRYFTKPTPLAKEGETSEGFEALGGLQFGKRTLLPGESAFYSFLLTFKDEMDSSEDSVLAYLEKAQFENGLEKTIKYWREKVNIQVNTSSSSFNQWMRWVAFQPFLRRIYGCSFLPHHDYGKGGRGWRDLWQDCLALLIMEPSKVREMLLQNFAGVRIDGTNATIIGMNPGEFVADRNNITRVWMDHAMWPFLTTHLYIQQTGDLKLLQEETTYFSDPQIHRGEKKDPAWKQEHKNLLMDAQEKPYKGTVLEHILVEHLTAVHDVGAHGHLKIHGADWNDALDMADKNGESVAFTAMYAKNLEDIADLLMELKKEGYNAVDLTSQLQVLLQTSTSDFSSIEKKKERLTMYLNTPFTGERKSYFLEEIIGSLRTKAAFMKEWIRSNEWLETEDGHGFFNGYYDNHKRRVEGSFSGGLRMMLTSQVFSVMSSTAEESQLKKIVRACDAHLYDPKIGGYKLNTNFHEVKMDLGRMFGFAYGHKENGAVFSHMTVMYGYALYLRGLAKEGYRALNTLFAHCADFENSKIYPGIPEYVDPEGRGMYHYLTGSASWMLLSVVTQMFGVRGRLGNLYFHPQLVSEQFDAEGNASILLPFSGRSFKIIYRNDKKLSPDVYKVKEILLNGKNYAFYEETPQIRKEDLLELSEDALHEITLILD</sequence>
<evidence type="ECO:0000259" key="4">
    <source>
        <dbReference type="Pfam" id="PF17167"/>
    </source>
</evidence>
<dbReference type="SUPFAM" id="SSF74650">
    <property type="entry name" value="Galactose mutarotase-like"/>
    <property type="match status" value="1"/>
</dbReference>
<dbReference type="RefSeq" id="WP_031576731.1">
    <property type="nucleotide sequence ID" value="NZ_FNDZ01000006.1"/>
</dbReference>
<feature type="domain" description="Glycosyl hydrolase 94 supersandwich" evidence="3">
    <location>
        <begin position="58"/>
        <end position="296"/>
    </location>
</feature>
<proteinExistence type="predicted"/>